<evidence type="ECO:0000313" key="3">
    <source>
        <dbReference type="EMBL" id="RHG20012.1"/>
    </source>
</evidence>
<feature type="compositionally biased region" description="Polar residues" evidence="1">
    <location>
        <begin position="97"/>
        <end position="113"/>
    </location>
</feature>
<organism evidence="3 4">
    <name type="scientific">Blautia obeum</name>
    <dbReference type="NCBI Taxonomy" id="40520"/>
    <lineage>
        <taxon>Bacteria</taxon>
        <taxon>Bacillati</taxon>
        <taxon>Bacillota</taxon>
        <taxon>Clostridia</taxon>
        <taxon>Lachnospirales</taxon>
        <taxon>Lachnospiraceae</taxon>
        <taxon>Blautia</taxon>
    </lineage>
</organism>
<comment type="caution">
    <text evidence="3">The sequence shown here is derived from an EMBL/GenBank/DDBJ whole genome shotgun (WGS) entry which is preliminary data.</text>
</comment>
<sequence length="175" mass="19949">MLKIKVKELVDAKFDNINQFAKAIGIGYQPAENIYNGTVSRIGLDTLDAICTIFDCTPNDILISDKIKIESENNTLKKQKNIIRVYHAQNAKQKNYTIKTEDSPTNNSVSIPTESKKEQDQSQLHKIICEIVNQEIDRKMGISFMSVRPNLKEEMHEQSWRNVIKEKPDPSKGGK</sequence>
<accession>A0A414SK99</accession>
<protein>
    <submittedName>
        <fullName evidence="3">XRE family transcriptional regulator</fullName>
    </submittedName>
</protein>
<evidence type="ECO:0000256" key="1">
    <source>
        <dbReference type="SAM" id="MobiDB-lite"/>
    </source>
</evidence>
<feature type="region of interest" description="Disordered" evidence="1">
    <location>
        <begin position="97"/>
        <end position="118"/>
    </location>
</feature>
<dbReference type="AlphaFoldDB" id="A0A414SK99"/>
<evidence type="ECO:0000313" key="4">
    <source>
        <dbReference type="Proteomes" id="UP000284220"/>
    </source>
</evidence>
<name>A0A414SK99_9FIRM</name>
<dbReference type="Gene3D" id="1.10.260.40">
    <property type="entry name" value="lambda repressor-like DNA-binding domains"/>
    <property type="match status" value="1"/>
</dbReference>
<dbReference type="EMBL" id="QRHZ01000001">
    <property type="protein sequence ID" value="RHG20012.1"/>
    <property type="molecule type" value="Genomic_DNA"/>
</dbReference>
<dbReference type="InterPro" id="IPR010982">
    <property type="entry name" value="Lambda_DNA-bd_dom_sf"/>
</dbReference>
<dbReference type="RefSeq" id="WP_118197334.1">
    <property type="nucleotide sequence ID" value="NZ_QRHZ01000001.1"/>
</dbReference>
<dbReference type="GO" id="GO:0003677">
    <property type="term" value="F:DNA binding"/>
    <property type="evidence" value="ECO:0007669"/>
    <property type="project" value="InterPro"/>
</dbReference>
<dbReference type="Pfam" id="PF13443">
    <property type="entry name" value="HTH_26"/>
    <property type="match status" value="1"/>
</dbReference>
<proteinExistence type="predicted"/>
<dbReference type="Proteomes" id="UP000284220">
    <property type="component" value="Unassembled WGS sequence"/>
</dbReference>
<dbReference type="SUPFAM" id="SSF47413">
    <property type="entry name" value="lambda repressor-like DNA-binding domains"/>
    <property type="match status" value="1"/>
</dbReference>
<evidence type="ECO:0000259" key="2">
    <source>
        <dbReference type="Pfam" id="PF13443"/>
    </source>
</evidence>
<dbReference type="InterPro" id="IPR001387">
    <property type="entry name" value="Cro/C1-type_HTH"/>
</dbReference>
<gene>
    <name evidence="3" type="ORF">DW272_02060</name>
</gene>
<reference evidence="3 4" key="1">
    <citation type="submission" date="2018-08" db="EMBL/GenBank/DDBJ databases">
        <title>A genome reference for cultivated species of the human gut microbiota.</title>
        <authorList>
            <person name="Zou Y."/>
            <person name="Xue W."/>
            <person name="Luo G."/>
        </authorList>
    </citation>
    <scope>NUCLEOTIDE SEQUENCE [LARGE SCALE GENOMIC DNA]</scope>
    <source>
        <strain evidence="3 4">AM22-9LB</strain>
    </source>
</reference>
<feature type="domain" description="HTH cro/C1-type" evidence="2">
    <location>
        <begin position="10"/>
        <end position="63"/>
    </location>
</feature>